<feature type="region of interest" description="Disordered" evidence="1">
    <location>
        <begin position="1"/>
        <end position="36"/>
    </location>
</feature>
<name>A0A2C5YS87_9HYPO</name>
<keyword evidence="3" id="KW-1185">Reference proteome</keyword>
<accession>A0A2C5YS87</accession>
<dbReference type="EMBL" id="NJES01000490">
    <property type="protein sequence ID" value="PHH71637.1"/>
    <property type="molecule type" value="Genomic_DNA"/>
</dbReference>
<proteinExistence type="predicted"/>
<organism evidence="2 3">
    <name type="scientific">Ophiocordyceps camponoti-rufipedis</name>
    <dbReference type="NCBI Taxonomy" id="2004952"/>
    <lineage>
        <taxon>Eukaryota</taxon>
        <taxon>Fungi</taxon>
        <taxon>Dikarya</taxon>
        <taxon>Ascomycota</taxon>
        <taxon>Pezizomycotina</taxon>
        <taxon>Sordariomycetes</taxon>
        <taxon>Hypocreomycetidae</taxon>
        <taxon>Hypocreales</taxon>
        <taxon>Ophiocordycipitaceae</taxon>
        <taxon>Ophiocordyceps</taxon>
    </lineage>
</organism>
<dbReference type="Proteomes" id="UP000226431">
    <property type="component" value="Unassembled WGS sequence"/>
</dbReference>
<comment type="caution">
    <text evidence="2">The sequence shown here is derived from an EMBL/GenBank/DDBJ whole genome shotgun (WGS) entry which is preliminary data.</text>
</comment>
<protein>
    <submittedName>
        <fullName evidence="2">Uncharacterized protein</fullName>
    </submittedName>
</protein>
<feature type="region of interest" description="Disordered" evidence="1">
    <location>
        <begin position="72"/>
        <end position="113"/>
    </location>
</feature>
<evidence type="ECO:0000256" key="1">
    <source>
        <dbReference type="SAM" id="MobiDB-lite"/>
    </source>
</evidence>
<gene>
    <name evidence="2" type="ORF">CDD80_5100</name>
</gene>
<feature type="compositionally biased region" description="Basic and acidic residues" evidence="1">
    <location>
        <begin position="1"/>
        <end position="10"/>
    </location>
</feature>
<evidence type="ECO:0000313" key="2">
    <source>
        <dbReference type="EMBL" id="PHH71637.1"/>
    </source>
</evidence>
<sequence length="113" mass="12346">MAMRDGEGERKRKRAQKSRSWQGRAGGRASFQNEVSTEERCDALAADEMAAMVVDGWWWMVVVDAIVVVEEEGGGGMEETVGRDVRSATAPDRCTEGKDGEARLGQRGSSRVP</sequence>
<reference evidence="2 3" key="1">
    <citation type="submission" date="2017-06" db="EMBL/GenBank/DDBJ databases">
        <title>Ant-infecting Ophiocordyceps genomes reveal a high diversity of potential behavioral manipulation genes and a possible major role for enterotoxins.</title>
        <authorList>
            <person name="De Bekker C."/>
            <person name="Evans H.C."/>
            <person name="Brachmann A."/>
            <person name="Hughes D.P."/>
        </authorList>
    </citation>
    <scope>NUCLEOTIDE SEQUENCE [LARGE SCALE GENOMIC DNA]</scope>
    <source>
        <strain evidence="2 3">Map16</strain>
    </source>
</reference>
<dbReference type="AlphaFoldDB" id="A0A2C5YS87"/>
<evidence type="ECO:0000313" key="3">
    <source>
        <dbReference type="Proteomes" id="UP000226431"/>
    </source>
</evidence>
<feature type="compositionally biased region" description="Basic and acidic residues" evidence="1">
    <location>
        <begin position="93"/>
        <end position="104"/>
    </location>
</feature>